<keyword evidence="2" id="KW-1185">Reference proteome</keyword>
<name>A0ACC3DWV6_9PEZI</name>
<accession>A0ACC3DWV6</accession>
<reference evidence="1" key="1">
    <citation type="submission" date="2024-09" db="EMBL/GenBank/DDBJ databases">
        <title>Black Yeasts Isolated from many extreme environments.</title>
        <authorList>
            <person name="Coleine C."/>
            <person name="Stajich J.E."/>
            <person name="Selbmann L."/>
        </authorList>
    </citation>
    <scope>NUCLEOTIDE SEQUENCE</scope>
    <source>
        <strain evidence="1">CCFEE 5737</strain>
    </source>
</reference>
<gene>
    <name evidence="1" type="ORF">LTS18_009185</name>
</gene>
<comment type="caution">
    <text evidence="1">The sequence shown here is derived from an EMBL/GenBank/DDBJ whole genome shotgun (WGS) entry which is preliminary data.</text>
</comment>
<organism evidence="1 2">
    <name type="scientific">Coniosporium uncinatum</name>
    <dbReference type="NCBI Taxonomy" id="93489"/>
    <lineage>
        <taxon>Eukaryota</taxon>
        <taxon>Fungi</taxon>
        <taxon>Dikarya</taxon>
        <taxon>Ascomycota</taxon>
        <taxon>Pezizomycotina</taxon>
        <taxon>Dothideomycetes</taxon>
        <taxon>Dothideomycetes incertae sedis</taxon>
        <taxon>Coniosporium</taxon>
    </lineage>
</organism>
<dbReference type="EMBL" id="JAWDJW010000248">
    <property type="protein sequence ID" value="KAK3081194.1"/>
    <property type="molecule type" value="Genomic_DNA"/>
</dbReference>
<evidence type="ECO:0000313" key="2">
    <source>
        <dbReference type="Proteomes" id="UP001186974"/>
    </source>
</evidence>
<dbReference type="Proteomes" id="UP001186974">
    <property type="component" value="Unassembled WGS sequence"/>
</dbReference>
<proteinExistence type="predicted"/>
<protein>
    <submittedName>
        <fullName evidence="1">Uncharacterized protein</fullName>
    </submittedName>
</protein>
<sequence>MHEEHPHHLLAQLPLTVSPFLSLPTATTLPYTYKQLPSTLPPSMLDSAPPSNAPSADASNINNNNQPPKPAYVQSTSGHSAHPDDIIASCRALQSHLEKLERQAREMVQGWERDIRERDLAEKRRMAPGWLDVDERSRMLQPERKGEQMGPDGLVGGDAEMDGMDGGAMGREGGLATQMEGMRLDERGGGSSREGEELDRAFGGM</sequence>
<evidence type="ECO:0000313" key="1">
    <source>
        <dbReference type="EMBL" id="KAK3081194.1"/>
    </source>
</evidence>